<dbReference type="SUPFAM" id="SSF54427">
    <property type="entry name" value="NTF2-like"/>
    <property type="match status" value="1"/>
</dbReference>
<evidence type="ECO:0000313" key="3">
    <source>
        <dbReference type="Proteomes" id="UP000626786"/>
    </source>
</evidence>
<comment type="caution">
    <text evidence="2">The sequence shown here is derived from an EMBL/GenBank/DDBJ whole genome shotgun (WGS) entry which is preliminary data.</text>
</comment>
<dbReference type="EMBL" id="JACSQN010000026">
    <property type="protein sequence ID" value="MBD7986263.1"/>
    <property type="molecule type" value="Genomic_DNA"/>
</dbReference>
<dbReference type="InterPro" id="IPR032710">
    <property type="entry name" value="NTF2-like_dom_sf"/>
</dbReference>
<dbReference type="Gene3D" id="3.10.450.50">
    <property type="match status" value="1"/>
</dbReference>
<proteinExistence type="predicted"/>
<dbReference type="RefSeq" id="WP_191696087.1">
    <property type="nucleotide sequence ID" value="NZ_JACSQN010000026.1"/>
</dbReference>
<name>A0ABR8UET5_9BACL</name>
<evidence type="ECO:0000313" key="2">
    <source>
        <dbReference type="EMBL" id="MBD7986263.1"/>
    </source>
</evidence>
<evidence type="ECO:0000259" key="1">
    <source>
        <dbReference type="Pfam" id="PF13474"/>
    </source>
</evidence>
<organism evidence="2 3">
    <name type="scientific">Sporosarcina quadrami</name>
    <dbReference type="NCBI Taxonomy" id="2762234"/>
    <lineage>
        <taxon>Bacteria</taxon>
        <taxon>Bacillati</taxon>
        <taxon>Bacillota</taxon>
        <taxon>Bacilli</taxon>
        <taxon>Bacillales</taxon>
        <taxon>Caryophanaceae</taxon>
        <taxon>Sporosarcina</taxon>
    </lineage>
</organism>
<gene>
    <name evidence="2" type="ORF">H9649_16960</name>
</gene>
<protein>
    <submittedName>
        <fullName evidence="2">Nuclear transport factor 2 family protein</fullName>
    </submittedName>
</protein>
<feature type="domain" description="SnoaL-like" evidence="1">
    <location>
        <begin position="8"/>
        <end position="133"/>
    </location>
</feature>
<dbReference type="Pfam" id="PF13474">
    <property type="entry name" value="SnoaL_3"/>
    <property type="match status" value="1"/>
</dbReference>
<dbReference type="InterPro" id="IPR037401">
    <property type="entry name" value="SnoaL-like"/>
</dbReference>
<keyword evidence="3" id="KW-1185">Reference proteome</keyword>
<sequence>MGDVFTTILEVLENYETAVFEKNVERFMSSFSPDIHLYDCWDDWEIKGIAQWREVVDAWFNDLRKEGVLLKTAFTDVVVEEHGDLGLVYCAVTYAAHDKSGEKLRQMTNRFTFGLRKRNESWSIVHSHSSLPVSSETGNGIFNLK</sequence>
<accession>A0ABR8UET5</accession>
<reference evidence="2 3" key="1">
    <citation type="submission" date="2020-08" db="EMBL/GenBank/DDBJ databases">
        <title>A Genomic Blueprint of the Chicken Gut Microbiome.</title>
        <authorList>
            <person name="Gilroy R."/>
            <person name="Ravi A."/>
            <person name="Getino M."/>
            <person name="Pursley I."/>
            <person name="Horton D.L."/>
            <person name="Alikhan N.-F."/>
            <person name="Baker D."/>
            <person name="Gharbi K."/>
            <person name="Hall N."/>
            <person name="Watson M."/>
            <person name="Adriaenssens E.M."/>
            <person name="Foster-Nyarko E."/>
            <person name="Jarju S."/>
            <person name="Secka A."/>
            <person name="Antonio M."/>
            <person name="Oren A."/>
            <person name="Chaudhuri R."/>
            <person name="La Ragione R.M."/>
            <person name="Hildebrand F."/>
            <person name="Pallen M.J."/>
        </authorList>
    </citation>
    <scope>NUCLEOTIDE SEQUENCE [LARGE SCALE GENOMIC DNA]</scope>
    <source>
        <strain evidence="2 3">Sa2YVA2</strain>
    </source>
</reference>
<dbReference type="Proteomes" id="UP000626786">
    <property type="component" value="Unassembled WGS sequence"/>
</dbReference>